<name>A0A2T7PS95_POMCA</name>
<feature type="compositionally biased region" description="Pro residues" evidence="9">
    <location>
        <begin position="502"/>
        <end position="520"/>
    </location>
</feature>
<dbReference type="SUPFAM" id="SSF57667">
    <property type="entry name" value="beta-beta-alpha zinc fingers"/>
    <property type="match status" value="2"/>
</dbReference>
<dbReference type="GO" id="GO:0005634">
    <property type="term" value="C:nucleus"/>
    <property type="evidence" value="ECO:0007669"/>
    <property type="project" value="UniProtKB-SubCell"/>
</dbReference>
<dbReference type="OrthoDB" id="3533395at2759"/>
<evidence type="ECO:0000256" key="3">
    <source>
        <dbReference type="ARBA" id="ARBA00022737"/>
    </source>
</evidence>
<proteinExistence type="predicted"/>
<evidence type="ECO:0000259" key="10">
    <source>
        <dbReference type="PROSITE" id="PS50157"/>
    </source>
</evidence>
<dbReference type="PANTHER" id="PTHR24404:SF114">
    <property type="entry name" value="KLUMPFUSS, ISOFORM B-RELATED"/>
    <property type="match status" value="1"/>
</dbReference>
<dbReference type="AlphaFoldDB" id="A0A2T7PS95"/>
<dbReference type="Proteomes" id="UP000245119">
    <property type="component" value="Linkage Group LG2"/>
</dbReference>
<dbReference type="InterPro" id="IPR036236">
    <property type="entry name" value="Znf_C2H2_sf"/>
</dbReference>
<sequence>MEHPDTISTAAEDDVKASKVLAETATKMDASSHLPEDYDELIDLHAHFGDSSTPSSTQVIDGTEFIRLDRPHAYRPSMQHISIDINSYKRWRRIATAQGLFTDAQIANFLTQHYENTANGVSFAARCINCNTPLSLTCIKCSLLQQTDFTQTSPITARESYSLVMETTESPASKVEGMGMDPEDKNKAVEAKTVCRPPEDYEGLLDLQVHFNSAARPVAPETMTGNINVGGHQQCRPTVQHLALDGEIFERWRHFGNAHGMTSDTDIATFLMQQYENTIQSINRCAGCHILMPLYCAKCSMVAQETNPAAVGYGLQSNTGVTPVPLGPFVTGDSPAAFQMPALLDSQTSLSQHDGKHITYMTDDNRLKVPKKKKKKLKKIRGKKGEYTCRECGTHIVQTRAKKGTRRTGYKPYKCNDCGAAYTYRRGMEEHLFKKDELTTFSQPGSLKTHTRKHTGEKPYKCETCGAAFSDHSTLWKHKRNNSCAAGSNQARGRKVAAPQTPSTPPPPPPPPLPPPPTPPVQMTMPMGSVNQQQTYRPTQIEEPPYVGSVTWCFPMQHH</sequence>
<evidence type="ECO:0000256" key="7">
    <source>
        <dbReference type="ARBA" id="ARBA00023242"/>
    </source>
</evidence>
<evidence type="ECO:0000256" key="9">
    <source>
        <dbReference type="SAM" id="MobiDB-lite"/>
    </source>
</evidence>
<evidence type="ECO:0000313" key="12">
    <source>
        <dbReference type="Proteomes" id="UP000245119"/>
    </source>
</evidence>
<dbReference type="PANTHER" id="PTHR24404">
    <property type="entry name" value="ZINC FINGER PROTEIN"/>
    <property type="match status" value="1"/>
</dbReference>
<feature type="compositionally biased region" description="Polar residues" evidence="9">
    <location>
        <begin position="529"/>
        <end position="538"/>
    </location>
</feature>
<feature type="region of interest" description="Disordered" evidence="9">
    <location>
        <begin position="482"/>
        <end position="542"/>
    </location>
</feature>
<dbReference type="Pfam" id="PF00096">
    <property type="entry name" value="zf-C2H2"/>
    <property type="match status" value="1"/>
</dbReference>
<evidence type="ECO:0000256" key="6">
    <source>
        <dbReference type="ARBA" id="ARBA00023125"/>
    </source>
</evidence>
<comment type="caution">
    <text evidence="11">The sequence shown here is derived from an EMBL/GenBank/DDBJ whole genome shotgun (WGS) entry which is preliminary data.</text>
</comment>
<evidence type="ECO:0000256" key="2">
    <source>
        <dbReference type="ARBA" id="ARBA00022723"/>
    </source>
</evidence>
<protein>
    <recommendedName>
        <fullName evidence="10">C2H2-type domain-containing protein</fullName>
    </recommendedName>
</protein>
<keyword evidence="6" id="KW-0238">DNA-binding</keyword>
<reference evidence="11 12" key="1">
    <citation type="submission" date="2018-04" db="EMBL/GenBank/DDBJ databases">
        <title>The genome of golden apple snail Pomacea canaliculata provides insight into stress tolerance and invasive adaptation.</title>
        <authorList>
            <person name="Liu C."/>
            <person name="Liu B."/>
            <person name="Ren Y."/>
            <person name="Zhang Y."/>
            <person name="Wang H."/>
            <person name="Li S."/>
            <person name="Jiang F."/>
            <person name="Yin L."/>
            <person name="Zhang G."/>
            <person name="Qian W."/>
            <person name="Fan W."/>
        </authorList>
    </citation>
    <scope>NUCLEOTIDE SEQUENCE [LARGE SCALE GENOMIC DNA]</scope>
    <source>
        <strain evidence="11">SZHN2017</strain>
        <tissue evidence="11">Muscle</tissue>
    </source>
</reference>
<dbReference type="GO" id="GO:0006357">
    <property type="term" value="P:regulation of transcription by RNA polymerase II"/>
    <property type="evidence" value="ECO:0007669"/>
    <property type="project" value="TreeGrafter"/>
</dbReference>
<gene>
    <name evidence="11" type="ORF">C0Q70_03282</name>
</gene>
<evidence type="ECO:0000313" key="11">
    <source>
        <dbReference type="EMBL" id="PVD36303.1"/>
    </source>
</evidence>
<evidence type="ECO:0000256" key="4">
    <source>
        <dbReference type="ARBA" id="ARBA00022771"/>
    </source>
</evidence>
<comment type="subcellular location">
    <subcellularLocation>
        <location evidence="1">Nucleus</location>
    </subcellularLocation>
</comment>
<evidence type="ECO:0000256" key="8">
    <source>
        <dbReference type="PROSITE-ProRule" id="PRU00042"/>
    </source>
</evidence>
<feature type="compositionally biased region" description="Polar residues" evidence="9">
    <location>
        <begin position="482"/>
        <end position="491"/>
    </location>
</feature>
<dbReference type="FunFam" id="3.30.160.60:FF:000176">
    <property type="entry name" value="zinc finger protein 70"/>
    <property type="match status" value="1"/>
</dbReference>
<keyword evidence="4 8" id="KW-0863">Zinc-finger</keyword>
<keyword evidence="2" id="KW-0479">Metal-binding</keyword>
<organism evidence="11 12">
    <name type="scientific">Pomacea canaliculata</name>
    <name type="common">Golden apple snail</name>
    <dbReference type="NCBI Taxonomy" id="400727"/>
    <lineage>
        <taxon>Eukaryota</taxon>
        <taxon>Metazoa</taxon>
        <taxon>Spiralia</taxon>
        <taxon>Lophotrochozoa</taxon>
        <taxon>Mollusca</taxon>
        <taxon>Gastropoda</taxon>
        <taxon>Caenogastropoda</taxon>
        <taxon>Architaenioglossa</taxon>
        <taxon>Ampullarioidea</taxon>
        <taxon>Ampullariidae</taxon>
        <taxon>Pomacea</taxon>
    </lineage>
</organism>
<dbReference type="GO" id="GO:0008270">
    <property type="term" value="F:zinc ion binding"/>
    <property type="evidence" value="ECO:0007669"/>
    <property type="project" value="UniProtKB-KW"/>
</dbReference>
<evidence type="ECO:0000256" key="5">
    <source>
        <dbReference type="ARBA" id="ARBA00022833"/>
    </source>
</evidence>
<keyword evidence="7" id="KW-0539">Nucleus</keyword>
<dbReference type="Gene3D" id="3.30.160.60">
    <property type="entry name" value="Classic Zinc Finger"/>
    <property type="match status" value="3"/>
</dbReference>
<feature type="domain" description="C2H2-type" evidence="10">
    <location>
        <begin position="460"/>
        <end position="483"/>
    </location>
</feature>
<keyword evidence="12" id="KW-1185">Reference proteome</keyword>
<dbReference type="InterPro" id="IPR050589">
    <property type="entry name" value="Ikaros_C2H2-ZF"/>
</dbReference>
<evidence type="ECO:0000256" key="1">
    <source>
        <dbReference type="ARBA" id="ARBA00004123"/>
    </source>
</evidence>
<keyword evidence="5" id="KW-0862">Zinc</keyword>
<accession>A0A2T7PS95</accession>
<feature type="domain" description="C2H2-type" evidence="10">
    <location>
        <begin position="413"/>
        <end position="459"/>
    </location>
</feature>
<dbReference type="GO" id="GO:0000978">
    <property type="term" value="F:RNA polymerase II cis-regulatory region sequence-specific DNA binding"/>
    <property type="evidence" value="ECO:0007669"/>
    <property type="project" value="TreeGrafter"/>
</dbReference>
<dbReference type="EMBL" id="PZQS01000002">
    <property type="protein sequence ID" value="PVD36303.1"/>
    <property type="molecule type" value="Genomic_DNA"/>
</dbReference>
<keyword evidence="3" id="KW-0677">Repeat</keyword>
<dbReference type="PROSITE" id="PS50157">
    <property type="entry name" value="ZINC_FINGER_C2H2_2"/>
    <property type="match status" value="2"/>
</dbReference>
<dbReference type="GO" id="GO:0003700">
    <property type="term" value="F:DNA-binding transcription factor activity"/>
    <property type="evidence" value="ECO:0007669"/>
    <property type="project" value="TreeGrafter"/>
</dbReference>
<dbReference type="InterPro" id="IPR013087">
    <property type="entry name" value="Znf_C2H2_type"/>
</dbReference>